<name>A0A7W7R3A0_KITKI</name>
<dbReference type="SUPFAM" id="SSF47203">
    <property type="entry name" value="Acyl-CoA dehydrogenase C-terminal domain-like"/>
    <property type="match status" value="1"/>
</dbReference>
<dbReference type="AlphaFoldDB" id="A0A7W7R3A0"/>
<dbReference type="Proteomes" id="UP000540506">
    <property type="component" value="Unassembled WGS sequence"/>
</dbReference>
<dbReference type="InterPro" id="IPR009075">
    <property type="entry name" value="AcylCo_DH/oxidase_C"/>
</dbReference>
<dbReference type="PANTHER" id="PTHR48083">
    <property type="entry name" value="MEDIUM-CHAIN SPECIFIC ACYL-COA DEHYDROGENASE, MITOCHONDRIAL-RELATED"/>
    <property type="match status" value="1"/>
</dbReference>
<reference evidence="7 8" key="1">
    <citation type="submission" date="2020-08" db="EMBL/GenBank/DDBJ databases">
        <title>Sequencing the genomes of 1000 actinobacteria strains.</title>
        <authorList>
            <person name="Klenk H.-P."/>
        </authorList>
    </citation>
    <scope>NUCLEOTIDE SEQUENCE [LARGE SCALE GENOMIC DNA]</scope>
    <source>
        <strain evidence="7 8">DSM 41654</strain>
    </source>
</reference>
<evidence type="ECO:0000313" key="7">
    <source>
        <dbReference type="EMBL" id="MBB4924617.1"/>
    </source>
</evidence>
<evidence type="ECO:0000256" key="2">
    <source>
        <dbReference type="ARBA" id="ARBA00009347"/>
    </source>
</evidence>
<dbReference type="EC" id="1.3.8.7" evidence="7"/>
<dbReference type="EMBL" id="JACHJV010000001">
    <property type="protein sequence ID" value="MBB4924617.1"/>
    <property type="molecule type" value="Genomic_DNA"/>
</dbReference>
<keyword evidence="3" id="KW-0285">Flavoprotein</keyword>
<evidence type="ECO:0000256" key="1">
    <source>
        <dbReference type="ARBA" id="ARBA00001974"/>
    </source>
</evidence>
<dbReference type="GO" id="GO:0033539">
    <property type="term" value="P:fatty acid beta-oxidation using acyl-CoA dehydrogenase"/>
    <property type="evidence" value="ECO:0007669"/>
    <property type="project" value="TreeGrafter"/>
</dbReference>
<evidence type="ECO:0000256" key="3">
    <source>
        <dbReference type="ARBA" id="ARBA00022630"/>
    </source>
</evidence>
<comment type="cofactor">
    <cofactor evidence="1">
        <name>FAD</name>
        <dbReference type="ChEBI" id="CHEBI:57692"/>
    </cofactor>
</comment>
<accession>A0A7W7R3A0</accession>
<evidence type="ECO:0000256" key="4">
    <source>
        <dbReference type="ARBA" id="ARBA00022827"/>
    </source>
</evidence>
<dbReference type="GO" id="GO:0070991">
    <property type="term" value="F:medium-chain fatty acyl-CoA dehydrogenase activity"/>
    <property type="evidence" value="ECO:0007669"/>
    <property type="project" value="UniProtKB-EC"/>
</dbReference>
<dbReference type="Gene3D" id="2.40.110.10">
    <property type="entry name" value="Butyryl-CoA Dehydrogenase, subunit A, domain 2"/>
    <property type="match status" value="1"/>
</dbReference>
<organism evidence="7 8">
    <name type="scientific">Kitasatospora kifunensis</name>
    <name type="common">Streptomyces kifunensis</name>
    <dbReference type="NCBI Taxonomy" id="58351"/>
    <lineage>
        <taxon>Bacteria</taxon>
        <taxon>Bacillati</taxon>
        <taxon>Actinomycetota</taxon>
        <taxon>Actinomycetes</taxon>
        <taxon>Kitasatosporales</taxon>
        <taxon>Streptomycetaceae</taxon>
        <taxon>Kitasatospora</taxon>
    </lineage>
</organism>
<dbReference type="InterPro" id="IPR046373">
    <property type="entry name" value="Acyl-CoA_Oxase/DH_mid-dom_sf"/>
</dbReference>
<dbReference type="InterPro" id="IPR036250">
    <property type="entry name" value="AcylCo_DH-like_C"/>
</dbReference>
<dbReference type="InterPro" id="IPR050741">
    <property type="entry name" value="Acyl-CoA_dehydrogenase"/>
</dbReference>
<dbReference type="Gene3D" id="1.20.140.10">
    <property type="entry name" value="Butyryl-CoA Dehydrogenase, subunit A, domain 3"/>
    <property type="match status" value="1"/>
</dbReference>
<gene>
    <name evidence="7" type="ORF">FHR34_003610</name>
</gene>
<keyword evidence="5 7" id="KW-0560">Oxidoreductase</keyword>
<evidence type="ECO:0000256" key="5">
    <source>
        <dbReference type="ARBA" id="ARBA00023002"/>
    </source>
</evidence>
<keyword evidence="4" id="KW-0274">FAD</keyword>
<evidence type="ECO:0000259" key="6">
    <source>
        <dbReference type="Pfam" id="PF00441"/>
    </source>
</evidence>
<sequence length="381" mass="41014">MHFSYDPMTRELRWRLLVLMDQHLFPAEAEFADHGTLGGEPWTRPGGLCKLRELARERGLWNLFLPHPAFGPGLTNLQYAPLAEISGRSPFIAPDAINGAAPDTGVMNVLAEFGSRVQQERWLRPLLDGDIRSALCMPAPGAGGADAPLDAGTDAGTDADPDAGELCLVQDGDGYQLNGHGALFMAADLPECALLLVMARSGDQRSVVLVPVGTPGVELGTGAWSSGYDDGVYGSRTTARFTGVRVAGHSIVGGEGDGSVISHSLLGPSRLHHCMRLIGMAERGLELMSEPTGSAEVRDWRRQARLRIEQARLLALRTAWLMDTESGPAARAGIDDIKAVVPEMAEWVLDRAIRARGDQPSPDGFPLVRLREHARSLRSAH</sequence>
<dbReference type="InterPro" id="IPR037069">
    <property type="entry name" value="AcylCoA_DH/ox_N_sf"/>
</dbReference>
<evidence type="ECO:0000313" key="8">
    <source>
        <dbReference type="Proteomes" id="UP000540506"/>
    </source>
</evidence>
<proteinExistence type="inferred from homology"/>
<dbReference type="Pfam" id="PF00441">
    <property type="entry name" value="Acyl-CoA_dh_1"/>
    <property type="match status" value="1"/>
</dbReference>
<dbReference type="GO" id="GO:0005737">
    <property type="term" value="C:cytoplasm"/>
    <property type="evidence" value="ECO:0007669"/>
    <property type="project" value="TreeGrafter"/>
</dbReference>
<dbReference type="GO" id="GO:0050660">
    <property type="term" value="F:flavin adenine dinucleotide binding"/>
    <property type="evidence" value="ECO:0007669"/>
    <property type="project" value="InterPro"/>
</dbReference>
<dbReference type="PANTHER" id="PTHR48083:SF13">
    <property type="entry name" value="ACYL-COA DEHYDROGENASE FAMILY MEMBER 11"/>
    <property type="match status" value="1"/>
</dbReference>
<dbReference type="Gene3D" id="1.10.540.10">
    <property type="entry name" value="Acyl-CoA dehydrogenase/oxidase, N-terminal domain"/>
    <property type="match status" value="1"/>
</dbReference>
<dbReference type="SUPFAM" id="SSF56645">
    <property type="entry name" value="Acyl-CoA dehydrogenase NM domain-like"/>
    <property type="match status" value="1"/>
</dbReference>
<dbReference type="InterPro" id="IPR009100">
    <property type="entry name" value="AcylCoA_DH/oxidase_NM_dom_sf"/>
</dbReference>
<keyword evidence="8" id="KW-1185">Reference proteome</keyword>
<feature type="domain" description="Acyl-CoA dehydrogenase/oxidase C-terminal" evidence="6">
    <location>
        <begin position="257"/>
        <end position="378"/>
    </location>
</feature>
<comment type="caution">
    <text evidence="7">The sequence shown here is derived from an EMBL/GenBank/DDBJ whole genome shotgun (WGS) entry which is preliminary data.</text>
</comment>
<comment type="similarity">
    <text evidence="2">Belongs to the acyl-CoA dehydrogenase family.</text>
</comment>
<protein>
    <submittedName>
        <fullName evidence="7">Acyl-CoA dehydrogenase</fullName>
        <ecNumber evidence="7">1.3.8.7</ecNumber>
    </submittedName>
</protein>